<dbReference type="OrthoDB" id="2696098at2759"/>
<dbReference type="Proteomes" id="UP000054485">
    <property type="component" value="Unassembled WGS sequence"/>
</dbReference>
<dbReference type="InParanoid" id="A0A0D0A555"/>
<evidence type="ECO:0000313" key="1">
    <source>
        <dbReference type="EMBL" id="KIK36756.1"/>
    </source>
</evidence>
<reference evidence="2" key="2">
    <citation type="submission" date="2015-01" db="EMBL/GenBank/DDBJ databases">
        <title>Evolutionary Origins and Diversification of the Mycorrhizal Mutualists.</title>
        <authorList>
            <consortium name="DOE Joint Genome Institute"/>
            <consortium name="Mycorrhizal Genomics Consortium"/>
            <person name="Kohler A."/>
            <person name="Kuo A."/>
            <person name="Nagy L.G."/>
            <person name="Floudas D."/>
            <person name="Copeland A."/>
            <person name="Barry K.W."/>
            <person name="Cichocki N."/>
            <person name="Veneault-Fourrey C."/>
            <person name="LaButti K."/>
            <person name="Lindquist E.A."/>
            <person name="Lipzen A."/>
            <person name="Lundell T."/>
            <person name="Morin E."/>
            <person name="Murat C."/>
            <person name="Riley R."/>
            <person name="Ohm R."/>
            <person name="Sun H."/>
            <person name="Tunlid A."/>
            <person name="Henrissat B."/>
            <person name="Grigoriev I.V."/>
            <person name="Hibbett D.S."/>
            <person name="Martin F."/>
        </authorList>
    </citation>
    <scope>NUCLEOTIDE SEQUENCE [LARGE SCALE GENOMIC DNA]</scope>
    <source>
        <strain evidence="2">UH-Slu-Lm8-n1</strain>
    </source>
</reference>
<dbReference type="AlphaFoldDB" id="A0A0D0A555"/>
<protein>
    <submittedName>
        <fullName evidence="1">Uncharacterized protein</fullName>
    </submittedName>
</protein>
<gene>
    <name evidence="1" type="ORF">CY34DRAFT_497128</name>
</gene>
<sequence length="76" mass="9003">MSRCSRLDAYIACFFPSDFNLFRRYPVVPTPYLCFTVLSMTCHVRVISCYLGLLSHIFPLHQSNKVMFNYELIMQR</sequence>
<name>A0A0D0A555_9AGAM</name>
<proteinExistence type="predicted"/>
<dbReference type="HOGENOM" id="CLU_2656109_0_0_1"/>
<evidence type="ECO:0000313" key="2">
    <source>
        <dbReference type="Proteomes" id="UP000054485"/>
    </source>
</evidence>
<organism evidence="1 2">
    <name type="scientific">Suillus luteus UH-Slu-Lm8-n1</name>
    <dbReference type="NCBI Taxonomy" id="930992"/>
    <lineage>
        <taxon>Eukaryota</taxon>
        <taxon>Fungi</taxon>
        <taxon>Dikarya</taxon>
        <taxon>Basidiomycota</taxon>
        <taxon>Agaricomycotina</taxon>
        <taxon>Agaricomycetes</taxon>
        <taxon>Agaricomycetidae</taxon>
        <taxon>Boletales</taxon>
        <taxon>Suillineae</taxon>
        <taxon>Suillaceae</taxon>
        <taxon>Suillus</taxon>
    </lineage>
</organism>
<accession>A0A0D0A555</accession>
<reference evidence="1 2" key="1">
    <citation type="submission" date="2014-04" db="EMBL/GenBank/DDBJ databases">
        <authorList>
            <consortium name="DOE Joint Genome Institute"/>
            <person name="Kuo A."/>
            <person name="Ruytinx J."/>
            <person name="Rineau F."/>
            <person name="Colpaert J."/>
            <person name="Kohler A."/>
            <person name="Nagy L.G."/>
            <person name="Floudas D."/>
            <person name="Copeland A."/>
            <person name="Barry K.W."/>
            <person name="Cichocki N."/>
            <person name="Veneault-Fourrey C."/>
            <person name="LaButti K."/>
            <person name="Lindquist E.A."/>
            <person name="Lipzen A."/>
            <person name="Lundell T."/>
            <person name="Morin E."/>
            <person name="Murat C."/>
            <person name="Sun H."/>
            <person name="Tunlid A."/>
            <person name="Henrissat B."/>
            <person name="Grigoriev I.V."/>
            <person name="Hibbett D.S."/>
            <person name="Martin F."/>
            <person name="Nordberg H.P."/>
            <person name="Cantor M.N."/>
            <person name="Hua S.X."/>
        </authorList>
    </citation>
    <scope>NUCLEOTIDE SEQUENCE [LARGE SCALE GENOMIC DNA]</scope>
    <source>
        <strain evidence="1 2">UH-Slu-Lm8-n1</strain>
    </source>
</reference>
<keyword evidence="2" id="KW-1185">Reference proteome</keyword>
<dbReference type="EMBL" id="KN835501">
    <property type="protein sequence ID" value="KIK36756.1"/>
    <property type="molecule type" value="Genomic_DNA"/>
</dbReference>